<evidence type="ECO:0000256" key="1">
    <source>
        <dbReference type="ARBA" id="ARBA00008668"/>
    </source>
</evidence>
<sequence length="287" mass="32661">MQVTTNTSQYCNKTYTTLFDKEKIENVVQPDVVIQMSEPVLYLVGDSTVCPFNDTYYYPRYGYGTQLFRYLNLPIINLALSGRSSKSFISEKNYQTLLQNIKKGDFLLISFGHNDEKPDLLRYTNASLKIDNPSSFQYYLFTFYIKIALDRGAIPILCTPIVRRNPAGEYAGIYIHRIDDTPSFPGGDYAESIRLLGKQLGITVLDLTHRTKELYETLGPEKTIILHARITENLNSIDNTHINIYGATLIANLLAEELSKTNNPLTKHIISQRVFPQEGILSHMLCI</sequence>
<evidence type="ECO:0000313" key="4">
    <source>
        <dbReference type="Proteomes" id="UP000000503"/>
    </source>
</evidence>
<protein>
    <submittedName>
        <fullName evidence="3">Carbohydrate esterase family 12 protein</fullName>
    </submittedName>
</protein>
<dbReference type="Pfam" id="PF00657">
    <property type="entry name" value="Lipase_GDSL"/>
    <property type="match status" value="1"/>
</dbReference>
<accession>F8EY63</accession>
<evidence type="ECO:0000313" key="3">
    <source>
        <dbReference type="EMBL" id="AEJ18222.1"/>
    </source>
</evidence>
<dbReference type="AlphaFoldDB" id="F8EY63"/>
<dbReference type="STRING" id="744872.Spica_0050"/>
<dbReference type="SUPFAM" id="SSF52266">
    <property type="entry name" value="SGNH hydrolase"/>
    <property type="match status" value="1"/>
</dbReference>
<organism evidence="3 4">
    <name type="scientific">Gracilinema caldarium (strain ATCC 51460 / DSM 7334 / H1)</name>
    <name type="common">Treponema caldarium</name>
    <dbReference type="NCBI Taxonomy" id="744872"/>
    <lineage>
        <taxon>Bacteria</taxon>
        <taxon>Pseudomonadati</taxon>
        <taxon>Spirochaetota</taxon>
        <taxon>Spirochaetia</taxon>
        <taxon>Spirochaetales</taxon>
        <taxon>Breznakiellaceae</taxon>
        <taxon>Gracilinema</taxon>
    </lineage>
</organism>
<gene>
    <name evidence="3" type="ordered locus">Spica_0050</name>
</gene>
<dbReference type="EMBL" id="CP002868">
    <property type="protein sequence ID" value="AEJ18222.1"/>
    <property type="molecule type" value="Genomic_DNA"/>
</dbReference>
<proteinExistence type="inferred from homology"/>
<name>F8EY63_GRAC1</name>
<comment type="similarity">
    <text evidence="1">Belongs to the 'GDSL' lipolytic enzyme family.</text>
</comment>
<dbReference type="KEGG" id="scd:Spica_0050"/>
<reference evidence="4" key="1">
    <citation type="journal article" date="2013" name="Stand. Genomic Sci.">
        <title>Genome sequence of the thermophilic fresh-water bacterium Spirochaeta caldaria type strain (H1(T)), reclassification of Spirochaeta caldaria, Spirochaeta stenostrepta, and Spirochaeta zuelzerae in the genus Treponema as Treponema caldaria comb. nov., Treponema stenostrepta comb. nov., and Treponema zuelzerae comb. nov., and emendation of the genus Treponema.</title>
        <authorList>
            <person name="Abt B."/>
            <person name="Goker M."/>
            <person name="Scheuner C."/>
            <person name="Han C."/>
            <person name="Lu M."/>
            <person name="Misra M."/>
            <person name="Lapidus A."/>
            <person name="Nolan M."/>
            <person name="Lucas S."/>
            <person name="Hammon N."/>
            <person name="Deshpande S."/>
            <person name="Cheng J.F."/>
            <person name="Tapia R."/>
            <person name="Goodwin L.A."/>
            <person name="Pitluck S."/>
            <person name="Liolios K."/>
            <person name="Pagani I."/>
            <person name="Ivanova N."/>
            <person name="Mavromatis K."/>
            <person name="Mikhailova N."/>
            <person name="Huntemann M."/>
            <person name="Pati A."/>
            <person name="Chen A."/>
            <person name="Palaniappan K."/>
            <person name="Land M."/>
            <person name="Hauser L."/>
            <person name="Jeffries C.D."/>
            <person name="Rohde M."/>
            <person name="Spring S."/>
            <person name="Gronow S."/>
            <person name="Detter J.C."/>
            <person name="Bristow J."/>
            <person name="Eisen J.A."/>
            <person name="Markowitz V."/>
            <person name="Hugenholtz P."/>
            <person name="Kyrpides N.C."/>
            <person name="Woyke T."/>
            <person name="Klenk H.P."/>
        </authorList>
    </citation>
    <scope>NUCLEOTIDE SEQUENCE</scope>
    <source>
        <strain evidence="4">ATCC 51460 / DSM 7334 / H1</strain>
    </source>
</reference>
<dbReference type="InterPro" id="IPR036514">
    <property type="entry name" value="SGNH_hydro_sf"/>
</dbReference>
<evidence type="ECO:0000256" key="2">
    <source>
        <dbReference type="ARBA" id="ARBA00022801"/>
    </source>
</evidence>
<dbReference type="HOGENOM" id="CLU_065859_2_0_12"/>
<dbReference type="InterPro" id="IPR037459">
    <property type="entry name" value="RhgT-like"/>
</dbReference>
<dbReference type="Gene3D" id="3.40.50.1110">
    <property type="entry name" value="SGNH hydrolase"/>
    <property type="match status" value="1"/>
</dbReference>
<dbReference type="PANTHER" id="PTHR43695:SF1">
    <property type="entry name" value="RHAMNOGALACTURONAN ACETYLESTERASE"/>
    <property type="match status" value="1"/>
</dbReference>
<dbReference type="Proteomes" id="UP000000503">
    <property type="component" value="Chromosome"/>
</dbReference>
<dbReference type="eggNOG" id="COG2755">
    <property type="taxonomic scope" value="Bacteria"/>
</dbReference>
<dbReference type="PANTHER" id="PTHR43695">
    <property type="entry name" value="PUTATIVE (AFU_ORTHOLOGUE AFUA_2G17250)-RELATED"/>
    <property type="match status" value="1"/>
</dbReference>
<dbReference type="GO" id="GO:0016788">
    <property type="term" value="F:hydrolase activity, acting on ester bonds"/>
    <property type="evidence" value="ECO:0007669"/>
    <property type="project" value="InterPro"/>
</dbReference>
<keyword evidence="2" id="KW-0378">Hydrolase</keyword>
<keyword evidence="4" id="KW-1185">Reference proteome</keyword>
<dbReference type="InterPro" id="IPR001087">
    <property type="entry name" value="GDSL"/>
</dbReference>